<proteinExistence type="predicted"/>
<dbReference type="EMBL" id="CP003422">
    <property type="protein sequence ID" value="AFH59532.2"/>
    <property type="molecule type" value="Genomic_DNA"/>
</dbReference>
<sequence length="62" mass="6860">MLRIKVQAQRGADRLKYAAWGDPHEIDWKGKLLGRNPKGFFAVGLLRPLQVPPPPGRWAAGG</sequence>
<name>I0BAY5_9BACL</name>
<reference evidence="1 2" key="1">
    <citation type="submission" date="2013-06" db="EMBL/GenBank/DDBJ databases">
        <title>Complete genome sequence of Paenibacillus mucilaginosus K02.</title>
        <authorList>
            <person name="Xiao B."/>
            <person name="Sun L."/>
            <person name="Xiao L."/>
            <person name="Lian B."/>
        </authorList>
    </citation>
    <scope>NUCLEOTIDE SEQUENCE [LARGE SCALE GENOMIC DNA]</scope>
    <source>
        <strain evidence="1 2">K02</strain>
    </source>
</reference>
<gene>
    <name evidence="1" type="ORF">B2K_02135</name>
</gene>
<dbReference type="Proteomes" id="UP000007392">
    <property type="component" value="Chromosome"/>
</dbReference>
<dbReference type="AlphaFoldDB" id="I0BAY5"/>
<dbReference type="KEGG" id="pmw:B2K_02135"/>
<dbReference type="HOGENOM" id="CLU_208525_0_0_9"/>
<accession>I0BAY5</accession>
<evidence type="ECO:0000313" key="2">
    <source>
        <dbReference type="Proteomes" id="UP000007392"/>
    </source>
</evidence>
<evidence type="ECO:0000313" key="1">
    <source>
        <dbReference type="EMBL" id="AFH59532.2"/>
    </source>
</evidence>
<organism evidence="1 2">
    <name type="scientific">Paenibacillus mucilaginosus K02</name>
    <dbReference type="NCBI Taxonomy" id="997761"/>
    <lineage>
        <taxon>Bacteria</taxon>
        <taxon>Bacillati</taxon>
        <taxon>Bacillota</taxon>
        <taxon>Bacilli</taxon>
        <taxon>Bacillales</taxon>
        <taxon>Paenibacillaceae</taxon>
        <taxon>Paenibacillus</taxon>
    </lineage>
</organism>
<protein>
    <submittedName>
        <fullName evidence="1">Uncharacterized protein</fullName>
    </submittedName>
</protein>